<comment type="function">
    <text evidence="8">Ligates lysine onto the cytidine present at position 34 of the AUA codon-specific tRNA(Ile) that contains the anticodon CAU, in an ATP-dependent manner. Cytidine is converted to lysidine, thus changing the amino acid specificity of the tRNA from methionine to isoleucine.</text>
</comment>
<evidence type="ECO:0000256" key="5">
    <source>
        <dbReference type="ARBA" id="ARBA00022741"/>
    </source>
</evidence>
<evidence type="ECO:0000256" key="7">
    <source>
        <dbReference type="ARBA" id="ARBA00048539"/>
    </source>
</evidence>
<evidence type="ECO:0000256" key="6">
    <source>
        <dbReference type="ARBA" id="ARBA00022840"/>
    </source>
</evidence>
<evidence type="ECO:0000313" key="11">
    <source>
        <dbReference type="Proteomes" id="UP000326779"/>
    </source>
</evidence>
<dbReference type="SUPFAM" id="SSF56037">
    <property type="entry name" value="PheT/TilS domain"/>
    <property type="match status" value="1"/>
</dbReference>
<reference evidence="10 11" key="1">
    <citation type="submission" date="2019-10" db="EMBL/GenBank/DDBJ databases">
        <title>The completed genome of Lactobacillus harbinensis M1.</title>
        <authorList>
            <person name="Zheng Y."/>
        </authorList>
    </citation>
    <scope>NUCLEOTIDE SEQUENCE [LARGE SCALE GENOMIC DNA]</scope>
    <source>
        <strain evidence="10 11">M1</strain>
    </source>
</reference>
<evidence type="ECO:0000256" key="8">
    <source>
        <dbReference type="HAMAP-Rule" id="MF_01161"/>
    </source>
</evidence>
<dbReference type="AlphaFoldDB" id="A0A5P8M2B8"/>
<dbReference type="InterPro" id="IPR014729">
    <property type="entry name" value="Rossmann-like_a/b/a_fold"/>
</dbReference>
<dbReference type="GO" id="GO:0006400">
    <property type="term" value="P:tRNA modification"/>
    <property type="evidence" value="ECO:0007669"/>
    <property type="project" value="UniProtKB-UniRule"/>
</dbReference>
<dbReference type="InterPro" id="IPR012796">
    <property type="entry name" value="Lysidine-tRNA-synth_C"/>
</dbReference>
<evidence type="ECO:0000256" key="3">
    <source>
        <dbReference type="ARBA" id="ARBA00022598"/>
    </source>
</evidence>
<dbReference type="InterPro" id="IPR011063">
    <property type="entry name" value="TilS/TtcA_N"/>
</dbReference>
<proteinExistence type="inferred from homology"/>
<comment type="similarity">
    <text evidence="8">Belongs to the tRNA(Ile)-lysidine synthase family.</text>
</comment>
<dbReference type="KEGG" id="lhb:D1010_03865"/>
<dbReference type="InterPro" id="IPR012795">
    <property type="entry name" value="tRNA_Ile_lys_synt_N"/>
</dbReference>
<dbReference type="EC" id="6.3.4.19" evidence="8"/>
<dbReference type="SUPFAM" id="SSF52402">
    <property type="entry name" value="Adenine nucleotide alpha hydrolases-like"/>
    <property type="match status" value="1"/>
</dbReference>
<dbReference type="NCBIfam" id="TIGR02433">
    <property type="entry name" value="lysidine_TilS_C"/>
    <property type="match status" value="1"/>
</dbReference>
<dbReference type="HAMAP" id="MF_01161">
    <property type="entry name" value="tRNA_Ile_lys_synt"/>
    <property type="match status" value="1"/>
</dbReference>
<dbReference type="GO" id="GO:0005524">
    <property type="term" value="F:ATP binding"/>
    <property type="evidence" value="ECO:0007669"/>
    <property type="project" value="UniProtKB-KW"/>
</dbReference>
<dbReference type="Proteomes" id="UP000326779">
    <property type="component" value="Chromosome"/>
</dbReference>
<dbReference type="Pfam" id="PF11734">
    <property type="entry name" value="TilS_C"/>
    <property type="match status" value="1"/>
</dbReference>
<dbReference type="Pfam" id="PF01171">
    <property type="entry name" value="ATP_bind_3"/>
    <property type="match status" value="1"/>
</dbReference>
<organism evidence="10 11">
    <name type="scientific">Schleiferilactobacillus harbinensis</name>
    <dbReference type="NCBI Taxonomy" id="304207"/>
    <lineage>
        <taxon>Bacteria</taxon>
        <taxon>Bacillati</taxon>
        <taxon>Bacillota</taxon>
        <taxon>Bacilli</taxon>
        <taxon>Lactobacillales</taxon>
        <taxon>Lactobacillaceae</taxon>
        <taxon>Schleiferilactobacillus</taxon>
    </lineage>
</organism>
<comment type="subcellular location">
    <subcellularLocation>
        <location evidence="1 8">Cytoplasm</location>
    </subcellularLocation>
</comment>
<dbReference type="InterPro" id="IPR012094">
    <property type="entry name" value="tRNA_Ile_lys_synt"/>
</dbReference>
<dbReference type="PANTHER" id="PTHR43033">
    <property type="entry name" value="TRNA(ILE)-LYSIDINE SYNTHASE-RELATED"/>
    <property type="match status" value="1"/>
</dbReference>
<dbReference type="PANTHER" id="PTHR43033:SF1">
    <property type="entry name" value="TRNA(ILE)-LYSIDINE SYNTHASE-RELATED"/>
    <property type="match status" value="1"/>
</dbReference>
<dbReference type="CDD" id="cd01992">
    <property type="entry name" value="TilS_N"/>
    <property type="match status" value="1"/>
</dbReference>
<evidence type="ECO:0000313" key="10">
    <source>
        <dbReference type="EMBL" id="QFR22652.1"/>
    </source>
</evidence>
<dbReference type="GO" id="GO:0005737">
    <property type="term" value="C:cytoplasm"/>
    <property type="evidence" value="ECO:0007669"/>
    <property type="project" value="UniProtKB-SubCell"/>
</dbReference>
<protein>
    <recommendedName>
        <fullName evidence="8">tRNA(Ile)-lysidine synthase</fullName>
        <ecNumber evidence="8">6.3.4.19</ecNumber>
    </recommendedName>
    <alternativeName>
        <fullName evidence="8">tRNA(Ile)-2-lysyl-cytidine synthase</fullName>
    </alternativeName>
    <alternativeName>
        <fullName evidence="8">tRNA(Ile)-lysidine synthetase</fullName>
    </alternativeName>
</protein>
<feature type="domain" description="Lysidine-tRNA(Ile) synthetase C-terminal" evidence="9">
    <location>
        <begin position="393"/>
        <end position="454"/>
    </location>
</feature>
<keyword evidence="2 8" id="KW-0963">Cytoplasm</keyword>
<evidence type="ECO:0000256" key="1">
    <source>
        <dbReference type="ARBA" id="ARBA00004496"/>
    </source>
</evidence>
<accession>A0A5P8M2B8</accession>
<sequence>MILSVFSAKCAACGALGTAREEKQMQALNVLTRTDFWRQVQQQGLITPGQMIVIGVSTGVDSMTLLDLVQHAPTALHLHIGVVYVDHQLRAQSATETAFIQDYCAARKLPLHKAVWQHGPLTHGVEAAARDFRYQTFQTALTDWRANTLWLAHHNDDALETLLMKLARSGSVFEQPGLRLVSRRPSYTIIRPLLPYPKSAIRAYAARHQVPHYEDATNQDKTIQRNRIRAAVVPVFHDLNERSAAHLLRYTEEMTAAQDLLAERLTQLAATMVTRSAGSVHLDRPAFNALPRGQRSLLLQFVLADTQPLTGRQLAQCLDLAASSQAAGSVNLTAGWQFTMTYQRITITRENQSQVGGIFLPVSLSLLGTVFYPDGHAWHLAPAGPGLAVPAEVVLRHRQPGDVVQLANGQHQLLRRFLINQKVPQSTRDTLVLAAVGEQVWYIPGLYIRQAHQLSGMGQPDTMKSMLTYY</sequence>
<dbReference type="EMBL" id="CP045143">
    <property type="protein sequence ID" value="QFR22652.1"/>
    <property type="molecule type" value="Genomic_DNA"/>
</dbReference>
<dbReference type="GO" id="GO:0032267">
    <property type="term" value="F:tRNA(Ile)-lysidine synthase activity"/>
    <property type="evidence" value="ECO:0007669"/>
    <property type="project" value="UniProtKB-EC"/>
</dbReference>
<evidence type="ECO:0000256" key="2">
    <source>
        <dbReference type="ARBA" id="ARBA00022490"/>
    </source>
</evidence>
<comment type="caution">
    <text evidence="8">Lacks conserved residue(s) required for the propagation of feature annotation.</text>
</comment>
<name>A0A5P8M2B8_9LACO</name>
<keyword evidence="5" id="KW-0547">Nucleotide-binding</keyword>
<gene>
    <name evidence="8 10" type="primary">tilS</name>
    <name evidence="10" type="ORF">D1010_03865</name>
</gene>
<evidence type="ECO:0000256" key="4">
    <source>
        <dbReference type="ARBA" id="ARBA00022694"/>
    </source>
</evidence>
<comment type="catalytic activity">
    <reaction evidence="7 8">
        <text>cytidine(34) in tRNA(Ile2) + L-lysine + ATP = lysidine(34) in tRNA(Ile2) + AMP + diphosphate + H(+)</text>
        <dbReference type="Rhea" id="RHEA:43744"/>
        <dbReference type="Rhea" id="RHEA-COMP:10625"/>
        <dbReference type="Rhea" id="RHEA-COMP:10670"/>
        <dbReference type="ChEBI" id="CHEBI:15378"/>
        <dbReference type="ChEBI" id="CHEBI:30616"/>
        <dbReference type="ChEBI" id="CHEBI:32551"/>
        <dbReference type="ChEBI" id="CHEBI:33019"/>
        <dbReference type="ChEBI" id="CHEBI:82748"/>
        <dbReference type="ChEBI" id="CHEBI:83665"/>
        <dbReference type="ChEBI" id="CHEBI:456215"/>
        <dbReference type="EC" id="6.3.4.19"/>
    </reaction>
</comment>
<evidence type="ECO:0000259" key="9">
    <source>
        <dbReference type="SMART" id="SM00977"/>
    </source>
</evidence>
<keyword evidence="6" id="KW-0067">ATP-binding</keyword>
<dbReference type="SMART" id="SM00977">
    <property type="entry name" value="TilS_C"/>
    <property type="match status" value="1"/>
</dbReference>
<keyword evidence="3 8" id="KW-0436">Ligase</keyword>
<dbReference type="Gene3D" id="3.40.50.620">
    <property type="entry name" value="HUPs"/>
    <property type="match status" value="1"/>
</dbReference>
<dbReference type="NCBIfam" id="TIGR02432">
    <property type="entry name" value="lysidine_TilS_N"/>
    <property type="match status" value="1"/>
</dbReference>
<keyword evidence="4 8" id="KW-0819">tRNA processing</keyword>